<evidence type="ECO:0000313" key="8">
    <source>
        <dbReference type="Proteomes" id="UP001362899"/>
    </source>
</evidence>
<evidence type="ECO:0000256" key="3">
    <source>
        <dbReference type="ARBA" id="ARBA00022989"/>
    </source>
</evidence>
<keyword evidence="2 6" id="KW-0812">Transmembrane</keyword>
<sequence length="352" mass="38286">MSEKASHSHSHSASAHSHNHDHLPVNDAVMLFMGENIFSFSPALNSLLAVIIITFLTQVLILYAPPFHGRALSFLVSFAGGGMLGTIFLHLIPEITFTRDCGLVMITGFLSFVALEKVLQMFGSSEHSHSHSHNLDTNAKHVHEDKHEHDTAQSSSVKSSSDNARSRGKKGKKEPKTTEISKKEHKSSKNTNEENSSFNITPWLNVIADSMHNVTDGMSLAVSFKKSTSVGITAFMLMCCHEIPHQFGDFALLISSGTSKSTARKAQLVTALGTLAGCLLGSNLGSFSVTLEKSIDEFAMPFTAGVFLYVVTIGVIPEIMESESTTLKSKIYDFVVMITGLWCGVLLLLKLD</sequence>
<evidence type="ECO:0000313" key="7">
    <source>
        <dbReference type="EMBL" id="GMM51548.1"/>
    </source>
</evidence>
<dbReference type="PANTHER" id="PTHR16950">
    <property type="entry name" value="ZINC TRANSPORTER SLC39A7 HISTIDINE-RICH MEMBRANE PROTEIN KE4"/>
    <property type="match status" value="1"/>
</dbReference>
<comment type="caution">
    <text evidence="7">The sequence shown here is derived from an EMBL/GenBank/DDBJ whole genome shotgun (WGS) entry which is preliminary data.</text>
</comment>
<protein>
    <submittedName>
        <fullName evidence="7">Zn(2+) transporter</fullName>
    </submittedName>
</protein>
<dbReference type="InterPro" id="IPR003689">
    <property type="entry name" value="ZIP"/>
</dbReference>
<feature type="region of interest" description="Disordered" evidence="5">
    <location>
        <begin position="141"/>
        <end position="195"/>
    </location>
</feature>
<evidence type="ECO:0000256" key="2">
    <source>
        <dbReference type="ARBA" id="ARBA00022692"/>
    </source>
</evidence>
<reference evidence="7 8" key="1">
    <citation type="journal article" date="2023" name="Elife">
        <title>Identification of key yeast species and microbe-microbe interactions impacting larval growth of Drosophila in the wild.</title>
        <authorList>
            <person name="Mure A."/>
            <person name="Sugiura Y."/>
            <person name="Maeda R."/>
            <person name="Honda K."/>
            <person name="Sakurai N."/>
            <person name="Takahashi Y."/>
            <person name="Watada M."/>
            <person name="Katoh T."/>
            <person name="Gotoh A."/>
            <person name="Gotoh Y."/>
            <person name="Taniguchi I."/>
            <person name="Nakamura K."/>
            <person name="Hayashi T."/>
            <person name="Katayama T."/>
            <person name="Uemura T."/>
            <person name="Hattori Y."/>
        </authorList>
    </citation>
    <scope>NUCLEOTIDE SEQUENCE [LARGE SCALE GENOMIC DNA]</scope>
    <source>
        <strain evidence="7 8">SB-73</strain>
    </source>
</reference>
<dbReference type="PANTHER" id="PTHR16950:SF16">
    <property type="entry name" value="ZINC TRANSPORTER ZIP13"/>
    <property type="match status" value="1"/>
</dbReference>
<feature type="compositionally biased region" description="Basic and acidic residues" evidence="5">
    <location>
        <begin position="141"/>
        <end position="151"/>
    </location>
</feature>
<dbReference type="GO" id="GO:0005385">
    <property type="term" value="F:zinc ion transmembrane transporter activity"/>
    <property type="evidence" value="ECO:0007669"/>
    <property type="project" value="TreeGrafter"/>
</dbReference>
<feature type="compositionally biased region" description="Polar residues" evidence="5">
    <location>
        <begin position="152"/>
        <end position="163"/>
    </location>
</feature>
<evidence type="ECO:0000256" key="4">
    <source>
        <dbReference type="ARBA" id="ARBA00023136"/>
    </source>
</evidence>
<keyword evidence="3 6" id="KW-1133">Transmembrane helix</keyword>
<dbReference type="AlphaFoldDB" id="A0AAV5RK79"/>
<evidence type="ECO:0000256" key="6">
    <source>
        <dbReference type="SAM" id="Phobius"/>
    </source>
</evidence>
<name>A0AAV5RK79_STABA</name>
<dbReference type="GO" id="GO:0006882">
    <property type="term" value="P:intracellular zinc ion homeostasis"/>
    <property type="evidence" value="ECO:0007669"/>
    <property type="project" value="TreeGrafter"/>
</dbReference>
<evidence type="ECO:0000256" key="1">
    <source>
        <dbReference type="ARBA" id="ARBA00004141"/>
    </source>
</evidence>
<dbReference type="Proteomes" id="UP001362899">
    <property type="component" value="Unassembled WGS sequence"/>
</dbReference>
<comment type="subcellular location">
    <subcellularLocation>
        <location evidence="1">Membrane</location>
        <topology evidence="1">Multi-pass membrane protein</topology>
    </subcellularLocation>
</comment>
<feature type="transmembrane region" description="Helical" evidence="6">
    <location>
        <begin position="268"/>
        <end position="286"/>
    </location>
</feature>
<feature type="region of interest" description="Disordered" evidence="5">
    <location>
        <begin position="1"/>
        <end position="20"/>
    </location>
</feature>
<proteinExistence type="predicted"/>
<accession>A0AAV5RK79</accession>
<feature type="transmembrane region" description="Helical" evidence="6">
    <location>
        <begin position="331"/>
        <end position="349"/>
    </location>
</feature>
<keyword evidence="4 6" id="KW-0472">Membrane</keyword>
<gene>
    <name evidence="7" type="ORF">DASB73_025110</name>
</gene>
<keyword evidence="8" id="KW-1185">Reference proteome</keyword>
<feature type="transmembrane region" description="Helical" evidence="6">
    <location>
        <begin position="43"/>
        <end position="64"/>
    </location>
</feature>
<feature type="transmembrane region" description="Helical" evidence="6">
    <location>
        <begin position="71"/>
        <end position="91"/>
    </location>
</feature>
<feature type="transmembrane region" description="Helical" evidence="6">
    <location>
        <begin position="298"/>
        <end position="319"/>
    </location>
</feature>
<organism evidence="7 8">
    <name type="scientific">Starmerella bacillaris</name>
    <name type="common">Yeast</name>
    <name type="synonym">Candida zemplinina</name>
    <dbReference type="NCBI Taxonomy" id="1247836"/>
    <lineage>
        <taxon>Eukaryota</taxon>
        <taxon>Fungi</taxon>
        <taxon>Dikarya</taxon>
        <taxon>Ascomycota</taxon>
        <taxon>Saccharomycotina</taxon>
        <taxon>Dipodascomycetes</taxon>
        <taxon>Dipodascales</taxon>
        <taxon>Trichomonascaceae</taxon>
        <taxon>Starmerella</taxon>
    </lineage>
</organism>
<evidence type="ECO:0000256" key="5">
    <source>
        <dbReference type="SAM" id="MobiDB-lite"/>
    </source>
</evidence>
<dbReference type="EMBL" id="BTGC01000008">
    <property type="protein sequence ID" value="GMM51548.1"/>
    <property type="molecule type" value="Genomic_DNA"/>
</dbReference>
<dbReference type="GO" id="GO:0016020">
    <property type="term" value="C:membrane"/>
    <property type="evidence" value="ECO:0007669"/>
    <property type="project" value="UniProtKB-SubCell"/>
</dbReference>
<dbReference type="Pfam" id="PF02535">
    <property type="entry name" value="Zip"/>
    <property type="match status" value="1"/>
</dbReference>